<evidence type="ECO:0000313" key="2">
    <source>
        <dbReference type="Proteomes" id="UP000820818"/>
    </source>
</evidence>
<comment type="caution">
    <text evidence="1">The sequence shown here is derived from an EMBL/GenBank/DDBJ whole genome shotgun (WGS) entry which is preliminary data.</text>
</comment>
<dbReference type="Gene3D" id="3.20.20.140">
    <property type="entry name" value="Metal-dependent hydrolases"/>
    <property type="match status" value="1"/>
</dbReference>
<gene>
    <name evidence="1" type="ORF">GHT06_005829</name>
</gene>
<accession>A0AAD5KG77</accession>
<protein>
    <submittedName>
        <fullName evidence="1">Uncharacterized protein</fullName>
    </submittedName>
</protein>
<dbReference type="EMBL" id="WJBH02000119">
    <property type="protein sequence ID" value="KAI9550582.1"/>
    <property type="molecule type" value="Genomic_DNA"/>
</dbReference>
<evidence type="ECO:0000313" key="1">
    <source>
        <dbReference type="EMBL" id="KAI9550582.1"/>
    </source>
</evidence>
<name>A0AAD5KG77_9CRUS</name>
<reference evidence="1" key="1">
    <citation type="submission" date="2022-05" db="EMBL/GenBank/DDBJ databases">
        <title>A multi-omics perspective on studying reproductive biology in Daphnia sinensis.</title>
        <authorList>
            <person name="Jia J."/>
        </authorList>
    </citation>
    <scope>NUCLEOTIDE SEQUENCE</scope>
    <source>
        <strain evidence="1">WSL</strain>
    </source>
</reference>
<organism evidence="1 2">
    <name type="scientific">Daphnia sinensis</name>
    <dbReference type="NCBI Taxonomy" id="1820382"/>
    <lineage>
        <taxon>Eukaryota</taxon>
        <taxon>Metazoa</taxon>
        <taxon>Ecdysozoa</taxon>
        <taxon>Arthropoda</taxon>
        <taxon>Crustacea</taxon>
        <taxon>Branchiopoda</taxon>
        <taxon>Diplostraca</taxon>
        <taxon>Cladocera</taxon>
        <taxon>Anomopoda</taxon>
        <taxon>Daphniidae</taxon>
        <taxon>Daphnia</taxon>
        <taxon>Daphnia similis group</taxon>
    </lineage>
</organism>
<dbReference type="AlphaFoldDB" id="A0AAD5KG77"/>
<proteinExistence type="predicted"/>
<dbReference type="Proteomes" id="UP000820818">
    <property type="component" value="Unassembled WGS sequence"/>
</dbReference>
<sequence>MPDPMAAGGRGGGGGRPMTQLLSSKQGAYAWNEALKSEFQAHEVFNFNEKEAEILRGIGFGAVMSHRMDGMSRGSGVVVTTAANREHNTILKPTAAHVLSFSKGSSTQNYPSSLMGGIALLRQTYLDGQWYAASGAKEERNFSLEAWNNLQSVPQIFEVGDKLEALRAAKIAAEFGKKYIIKGRGDEYQRIDAMKGLNTSFILPLNFPEAYET</sequence>
<keyword evidence="2" id="KW-1185">Reference proteome</keyword>